<reference evidence="3" key="1">
    <citation type="submission" date="2018-05" db="EMBL/GenBank/DDBJ databases">
        <title>Complete Genome Sequence of Methylobacterium sp. 17SD2-17.</title>
        <authorList>
            <person name="Srinivasan S."/>
        </authorList>
    </citation>
    <scope>NUCLEOTIDE SEQUENCE [LARGE SCALE GENOMIC DNA]</scope>
    <source>
        <strain evidence="3">17SD2-17</strain>
    </source>
</reference>
<dbReference type="RefSeq" id="WP_109890421.1">
    <property type="nucleotide sequence ID" value="NZ_CP029550.1"/>
</dbReference>
<evidence type="ECO:0000259" key="1">
    <source>
        <dbReference type="PROSITE" id="PS50943"/>
    </source>
</evidence>
<name>A0A2U8W7D8_9HYPH</name>
<dbReference type="InterPro" id="IPR001387">
    <property type="entry name" value="Cro/C1-type_HTH"/>
</dbReference>
<dbReference type="CDD" id="cd00093">
    <property type="entry name" value="HTH_XRE"/>
    <property type="match status" value="1"/>
</dbReference>
<gene>
    <name evidence="2" type="ORF">DK389_13965</name>
</gene>
<evidence type="ECO:0000313" key="3">
    <source>
        <dbReference type="Proteomes" id="UP000245926"/>
    </source>
</evidence>
<dbReference type="KEGG" id="mets:DK389_13965"/>
<feature type="domain" description="HTH cro/C1-type" evidence="1">
    <location>
        <begin position="7"/>
        <end position="36"/>
    </location>
</feature>
<organism evidence="2 3">
    <name type="scientific">Methylobacterium durans</name>
    <dbReference type="NCBI Taxonomy" id="2202825"/>
    <lineage>
        <taxon>Bacteria</taxon>
        <taxon>Pseudomonadati</taxon>
        <taxon>Pseudomonadota</taxon>
        <taxon>Alphaproteobacteria</taxon>
        <taxon>Hyphomicrobiales</taxon>
        <taxon>Methylobacteriaceae</taxon>
        <taxon>Methylobacterium</taxon>
    </lineage>
</organism>
<protein>
    <submittedName>
        <fullName evidence="2">Transcriptional regulator</fullName>
    </submittedName>
</protein>
<evidence type="ECO:0000313" key="2">
    <source>
        <dbReference type="EMBL" id="AWN41420.1"/>
    </source>
</evidence>
<dbReference type="GO" id="GO:0003677">
    <property type="term" value="F:DNA binding"/>
    <property type="evidence" value="ECO:0007669"/>
    <property type="project" value="InterPro"/>
</dbReference>
<dbReference type="OrthoDB" id="7305227at2"/>
<accession>A0A2U8W7D8</accession>
<dbReference type="PROSITE" id="PS50943">
    <property type="entry name" value="HTH_CROC1"/>
    <property type="match status" value="1"/>
</dbReference>
<proteinExistence type="predicted"/>
<dbReference type="Proteomes" id="UP000245926">
    <property type="component" value="Chromosome"/>
</dbReference>
<dbReference type="EMBL" id="CP029550">
    <property type="protein sequence ID" value="AWN41420.1"/>
    <property type="molecule type" value="Genomic_DNA"/>
</dbReference>
<dbReference type="Gene3D" id="1.10.260.40">
    <property type="entry name" value="lambda repressor-like DNA-binding domains"/>
    <property type="match status" value="1"/>
</dbReference>
<dbReference type="AlphaFoldDB" id="A0A2U8W7D8"/>
<dbReference type="InterPro" id="IPR010982">
    <property type="entry name" value="Lambda_DNA-bd_dom_sf"/>
</dbReference>
<keyword evidence="3" id="KW-1185">Reference proteome</keyword>
<sequence length="87" mass="9407">MLTSEIIRAARALVRWEQKELAEASGVSLPTIKRLEAKPGDLGAHGPTIAALRLALERAGIEFIPENGGGAGVRFREKHSHPSELQK</sequence>
<dbReference type="SUPFAM" id="SSF47413">
    <property type="entry name" value="lambda repressor-like DNA-binding domains"/>
    <property type="match status" value="1"/>
</dbReference>
<dbReference type="Pfam" id="PF01381">
    <property type="entry name" value="HTH_3"/>
    <property type="match status" value="1"/>
</dbReference>